<dbReference type="Gene3D" id="1.10.10.10">
    <property type="entry name" value="Winged helix-like DNA-binding domain superfamily/Winged helix DNA-binding domain"/>
    <property type="match status" value="1"/>
</dbReference>
<dbReference type="InterPro" id="IPR036390">
    <property type="entry name" value="WH_DNA-bd_sf"/>
</dbReference>
<keyword evidence="7" id="KW-1185">Reference proteome</keyword>
<sequence length="405" mass="43343">MIGIREDFTMSSSSTNPNSSISTAVAALILQQQLQQQQQTASSSSAPSFNSATAQAILKHQEDQLRATRLLLQQRQLDEIMAAGASTSAANTSSSRSNSFLARAPASGLLGLSNAAALTAACSGGQESSLAALAAHAVRRASSTVSSASVMEAASQVAAEEDDQLDEEDQMGDEEYFKAFTLKEGKSEDGSASDSDDKAGNESFPHKLYRMLYEAEQDGHARIVSFLPSGRGFTIHKPKEFVSSIMPKYFTTRRIASFQRQLNLYGFRRISEGKEKGAYFHKDFVKGKRSRIQRIKRKSTASRPSVTAFAQRFATAPLQFPVGAPSMYGANPLLASTAPSVNKDLLLARMAAAASSQPMDSASLLEMTRQGLLASAPTHAGSHQDILRNAAASLLFKNGNNGSPF</sequence>
<dbReference type="Pfam" id="PF00447">
    <property type="entry name" value="HSF_DNA-bind"/>
    <property type="match status" value="1"/>
</dbReference>
<reference evidence="6" key="1">
    <citation type="submission" date="2020-06" db="EMBL/GenBank/DDBJ databases">
        <authorList>
            <consortium name="Plant Systems Biology data submission"/>
        </authorList>
    </citation>
    <scope>NUCLEOTIDE SEQUENCE</scope>
    <source>
        <strain evidence="6">D6</strain>
    </source>
</reference>
<proteinExistence type="inferred from homology"/>
<protein>
    <submittedName>
        <fullName evidence="6">Shock factor protein</fullName>
    </submittedName>
</protein>
<dbReference type="GO" id="GO:0043565">
    <property type="term" value="F:sequence-specific DNA binding"/>
    <property type="evidence" value="ECO:0007669"/>
    <property type="project" value="InterPro"/>
</dbReference>
<accession>A0A9N8HAK1</accession>
<gene>
    <name evidence="6" type="ORF">SEMRO_228_G092630.1</name>
</gene>
<name>A0A9N8HAK1_9STRA</name>
<dbReference type="GO" id="GO:0003700">
    <property type="term" value="F:DNA-binding transcription factor activity"/>
    <property type="evidence" value="ECO:0007669"/>
    <property type="project" value="InterPro"/>
</dbReference>
<dbReference type="GO" id="GO:0005634">
    <property type="term" value="C:nucleus"/>
    <property type="evidence" value="ECO:0007669"/>
    <property type="project" value="UniProtKB-SubCell"/>
</dbReference>
<dbReference type="EMBL" id="CAICTM010000227">
    <property type="protein sequence ID" value="CAB9505345.1"/>
    <property type="molecule type" value="Genomic_DNA"/>
</dbReference>
<dbReference type="SMART" id="SM00415">
    <property type="entry name" value="HSF"/>
    <property type="match status" value="1"/>
</dbReference>
<comment type="similarity">
    <text evidence="4">Belongs to the HSF family.</text>
</comment>
<evidence type="ECO:0000256" key="4">
    <source>
        <dbReference type="RuleBase" id="RU004020"/>
    </source>
</evidence>
<dbReference type="InterPro" id="IPR036388">
    <property type="entry name" value="WH-like_DNA-bd_sf"/>
</dbReference>
<comment type="subcellular location">
    <subcellularLocation>
        <location evidence="1">Nucleus</location>
    </subcellularLocation>
</comment>
<organism evidence="6 7">
    <name type="scientific">Seminavis robusta</name>
    <dbReference type="NCBI Taxonomy" id="568900"/>
    <lineage>
        <taxon>Eukaryota</taxon>
        <taxon>Sar</taxon>
        <taxon>Stramenopiles</taxon>
        <taxon>Ochrophyta</taxon>
        <taxon>Bacillariophyta</taxon>
        <taxon>Bacillariophyceae</taxon>
        <taxon>Bacillariophycidae</taxon>
        <taxon>Naviculales</taxon>
        <taxon>Naviculaceae</taxon>
        <taxon>Seminavis</taxon>
    </lineage>
</organism>
<evidence type="ECO:0000259" key="5">
    <source>
        <dbReference type="SMART" id="SM00415"/>
    </source>
</evidence>
<dbReference type="PANTHER" id="PTHR10015:SF206">
    <property type="entry name" value="HSF-TYPE DNA-BINDING DOMAIN-CONTAINING PROTEIN"/>
    <property type="match status" value="1"/>
</dbReference>
<dbReference type="OrthoDB" id="60033at2759"/>
<evidence type="ECO:0000256" key="2">
    <source>
        <dbReference type="ARBA" id="ARBA00023125"/>
    </source>
</evidence>
<comment type="caution">
    <text evidence="6">The sequence shown here is derived from an EMBL/GenBank/DDBJ whole genome shotgun (WGS) entry which is preliminary data.</text>
</comment>
<feature type="domain" description="HSF-type DNA-binding" evidence="5">
    <location>
        <begin position="200"/>
        <end position="298"/>
    </location>
</feature>
<keyword evidence="2" id="KW-0238">DNA-binding</keyword>
<evidence type="ECO:0000256" key="1">
    <source>
        <dbReference type="ARBA" id="ARBA00004123"/>
    </source>
</evidence>
<evidence type="ECO:0000256" key="3">
    <source>
        <dbReference type="ARBA" id="ARBA00023242"/>
    </source>
</evidence>
<evidence type="ECO:0000313" key="6">
    <source>
        <dbReference type="EMBL" id="CAB9505345.1"/>
    </source>
</evidence>
<keyword evidence="3" id="KW-0539">Nucleus</keyword>
<dbReference type="AlphaFoldDB" id="A0A9N8HAK1"/>
<dbReference type="PANTHER" id="PTHR10015">
    <property type="entry name" value="HEAT SHOCK TRANSCRIPTION FACTOR"/>
    <property type="match status" value="1"/>
</dbReference>
<dbReference type="SUPFAM" id="SSF46785">
    <property type="entry name" value="Winged helix' DNA-binding domain"/>
    <property type="match status" value="1"/>
</dbReference>
<evidence type="ECO:0000313" key="7">
    <source>
        <dbReference type="Proteomes" id="UP001153069"/>
    </source>
</evidence>
<dbReference type="Proteomes" id="UP001153069">
    <property type="component" value="Unassembled WGS sequence"/>
</dbReference>
<dbReference type="InterPro" id="IPR000232">
    <property type="entry name" value="HSF_DNA-bd"/>
</dbReference>
<dbReference type="FunFam" id="1.10.10.10:FF:000479">
    <property type="entry name" value="Predicted protein"/>
    <property type="match status" value="1"/>
</dbReference>